<gene>
    <name evidence="1" type="ORF">JAO74_08680</name>
</gene>
<name>A0ABS0XPA5_9SPHN</name>
<protein>
    <submittedName>
        <fullName evidence="1">Uncharacterized protein</fullName>
    </submittedName>
</protein>
<dbReference type="EMBL" id="JAELXS010000004">
    <property type="protein sequence ID" value="MBJ6121864.1"/>
    <property type="molecule type" value="Genomic_DNA"/>
</dbReference>
<proteinExistence type="predicted"/>
<reference evidence="2" key="1">
    <citation type="submission" date="2020-12" db="EMBL/GenBank/DDBJ databases">
        <title>Hymenobacter sp.</title>
        <authorList>
            <person name="Kim M.K."/>
        </authorList>
    </citation>
    <scope>NUCLEOTIDE SEQUENCE [LARGE SCALE GENOMIC DNA]</scope>
    <source>
        <strain evidence="2">BT553</strain>
    </source>
</reference>
<organism evidence="1 2">
    <name type="scientific">Sphingomonas mollis</name>
    <dbReference type="NCBI Taxonomy" id="2795726"/>
    <lineage>
        <taxon>Bacteria</taxon>
        <taxon>Pseudomonadati</taxon>
        <taxon>Pseudomonadota</taxon>
        <taxon>Alphaproteobacteria</taxon>
        <taxon>Sphingomonadales</taxon>
        <taxon>Sphingomonadaceae</taxon>
        <taxon>Sphingomonas</taxon>
    </lineage>
</organism>
<evidence type="ECO:0000313" key="1">
    <source>
        <dbReference type="EMBL" id="MBJ6121864.1"/>
    </source>
</evidence>
<dbReference type="Proteomes" id="UP000640426">
    <property type="component" value="Unassembled WGS sequence"/>
</dbReference>
<accession>A0ABS0XPA5</accession>
<evidence type="ECO:0000313" key="2">
    <source>
        <dbReference type="Proteomes" id="UP000640426"/>
    </source>
</evidence>
<sequence length="423" mass="45453">MTQLGDAVIGTLTDVIALSFGDAEDAFWAACRTQDAQIRNEVADAGFRIEVGAALTFLDRVQQAALVLGPLLLARPADAGLRKAIGAAHPPALAAVSEERFALEAMIGATLTSVQAVTLRTSLDQIDALMAAVTAYKGMHDALHVLQPLLPLMRSAAMAKPRWPELRVYTMLFRQQLNRIDAAIADLNRAGVVRLLDFRAAMGGAIDAIDAALAAGDDYALNDAASELAASVDEGLNSVDVSMLNTAQDANQPFTLALQFFTPLVQSTAGTRFEALITSYVAFADQVSRELIAAIAEHGKWQRLDRQFDLLQRIVVENQPGAPGDIDRIWRLTLRELTQVCGAQPVSDWASPIVQLIALATVDLKPPVAPPVIDAARDRISELISNGRSRFMAVDQSLLAWLGRSVQKRPDLIALLKGEVGHG</sequence>
<dbReference type="RefSeq" id="WP_199037058.1">
    <property type="nucleotide sequence ID" value="NZ_JAELXS010000004.1"/>
</dbReference>
<comment type="caution">
    <text evidence="1">The sequence shown here is derived from an EMBL/GenBank/DDBJ whole genome shotgun (WGS) entry which is preliminary data.</text>
</comment>
<keyword evidence="2" id="KW-1185">Reference proteome</keyword>